<dbReference type="Proteomes" id="UP000557344">
    <property type="component" value="Unassembled WGS sequence"/>
</dbReference>
<dbReference type="InterPro" id="IPR011057">
    <property type="entry name" value="Mss4-like_sf"/>
</dbReference>
<dbReference type="RefSeq" id="WP_210306887.1">
    <property type="nucleotide sequence ID" value="NZ_JACIHU010000008.1"/>
</dbReference>
<evidence type="ECO:0000256" key="1">
    <source>
        <dbReference type="SAM" id="MobiDB-lite"/>
    </source>
</evidence>
<reference evidence="4 5" key="1">
    <citation type="submission" date="2020-08" db="EMBL/GenBank/DDBJ databases">
        <title>Genomic Encyclopedia of Type Strains, Phase IV (KMG-V): Genome sequencing to study the core and pangenomes of soil and plant-associated prokaryotes.</title>
        <authorList>
            <person name="Whitman W."/>
        </authorList>
    </citation>
    <scope>NUCLEOTIDE SEQUENCE [LARGE SCALE GENOMIC DNA]</scope>
    <source>
        <strain evidence="2 5">SEMIA 471</strain>
        <strain evidence="3 4">SEMIA 489</strain>
    </source>
</reference>
<name>A0A7W6ZK10_RHIET</name>
<dbReference type="AlphaFoldDB" id="A0A7W6ZK10"/>
<evidence type="ECO:0000313" key="4">
    <source>
        <dbReference type="Proteomes" id="UP000523431"/>
    </source>
</evidence>
<proteinExistence type="predicted"/>
<dbReference type="EMBL" id="JACIID010000008">
    <property type="protein sequence ID" value="MBB4537044.1"/>
    <property type="molecule type" value="Genomic_DNA"/>
</dbReference>
<comment type="caution">
    <text evidence="3">The sequence shown here is derived from an EMBL/GenBank/DDBJ whole genome shotgun (WGS) entry which is preliminary data.</text>
</comment>
<evidence type="ECO:0000313" key="5">
    <source>
        <dbReference type="Proteomes" id="UP000557344"/>
    </source>
</evidence>
<feature type="compositionally biased region" description="Low complexity" evidence="1">
    <location>
        <begin position="9"/>
        <end position="25"/>
    </location>
</feature>
<dbReference type="SUPFAM" id="SSF51316">
    <property type="entry name" value="Mss4-like"/>
    <property type="match status" value="1"/>
</dbReference>
<feature type="region of interest" description="Disordered" evidence="1">
    <location>
        <begin position="1"/>
        <end position="25"/>
    </location>
</feature>
<sequence length="129" mass="13984">MTIEEERNSSSATARTGARSDSASARTAGSLYWEGDFNPDLCVVAAGAFAEPKFPPPSVSVFEQSEHEWLQLADEIKHAQRGLTLPTRTIMNRMPVSPPPHLGSSFEARSAATGSIAEDLIVRFEADHL</sequence>
<dbReference type="EMBL" id="JACIHU010000008">
    <property type="protein sequence ID" value="MBB4481343.1"/>
    <property type="molecule type" value="Genomic_DNA"/>
</dbReference>
<organism evidence="3 4">
    <name type="scientific">Rhizobium etli</name>
    <dbReference type="NCBI Taxonomy" id="29449"/>
    <lineage>
        <taxon>Bacteria</taxon>
        <taxon>Pseudomonadati</taxon>
        <taxon>Pseudomonadota</taxon>
        <taxon>Alphaproteobacteria</taxon>
        <taxon>Hyphomicrobiales</taxon>
        <taxon>Rhizobiaceae</taxon>
        <taxon>Rhizobium/Agrobacterium group</taxon>
        <taxon>Rhizobium</taxon>
    </lineage>
</organism>
<accession>A0A7W6ZK10</accession>
<dbReference type="Proteomes" id="UP000523431">
    <property type="component" value="Unassembled WGS sequence"/>
</dbReference>
<protein>
    <submittedName>
        <fullName evidence="3">Uncharacterized protein</fullName>
    </submittedName>
</protein>
<evidence type="ECO:0000313" key="3">
    <source>
        <dbReference type="EMBL" id="MBB4537044.1"/>
    </source>
</evidence>
<evidence type="ECO:0000313" key="2">
    <source>
        <dbReference type="EMBL" id="MBB4481343.1"/>
    </source>
</evidence>
<gene>
    <name evidence="2" type="ORF">GGE46_003939</name>
    <name evidence="3" type="ORF">GGE57_003808</name>
</gene>